<keyword evidence="2" id="KW-1185">Reference proteome</keyword>
<dbReference type="SUPFAM" id="SSF88946">
    <property type="entry name" value="Sigma2 domain of RNA polymerase sigma factors"/>
    <property type="match status" value="1"/>
</dbReference>
<gene>
    <name evidence="1" type="ORF">SAMN05661044_00352</name>
</gene>
<dbReference type="OrthoDB" id="665482at2"/>
<dbReference type="STRING" id="407022.SAMN05661044_00352"/>
<dbReference type="AlphaFoldDB" id="A0A1H7HDB0"/>
<dbReference type="InterPro" id="IPR013324">
    <property type="entry name" value="RNA_pol_sigma_r3/r4-like"/>
</dbReference>
<accession>A0A1H7HDB0</accession>
<name>A0A1H7HDB0_OLID1</name>
<dbReference type="InterPro" id="IPR013325">
    <property type="entry name" value="RNA_pol_sigma_r2"/>
</dbReference>
<evidence type="ECO:0000313" key="1">
    <source>
        <dbReference type="EMBL" id="SEK48406.1"/>
    </source>
</evidence>
<sequence length="208" mass="24436">MWLTFAKQATDEDLITGIQQGYPQRQVWENKLYLKFRYLIKEAVWKHKLQEDEAAMAYSDTILATIKHIYAGTFEQRSSLKTYVYNIYRNKCIDSLRAIQANKKRTGNQEELDHYLELLPDRQQDTIRQLCEKYEVAALKRRIQLMDDRCRQIISAWGDGYHDKEIAIELGYQSAAVAKTSRLRCLEKLKKSYQTVKDLTITTNGRAD</sequence>
<dbReference type="GO" id="GO:0006352">
    <property type="term" value="P:DNA-templated transcription initiation"/>
    <property type="evidence" value="ECO:0007669"/>
    <property type="project" value="InterPro"/>
</dbReference>
<dbReference type="Proteomes" id="UP000199421">
    <property type="component" value="Unassembled WGS sequence"/>
</dbReference>
<organism evidence="1 2">
    <name type="scientific">Olivibacter domesticus</name>
    <name type="common">Pseudosphingobacterium domesticum</name>
    <dbReference type="NCBI Taxonomy" id="407022"/>
    <lineage>
        <taxon>Bacteria</taxon>
        <taxon>Pseudomonadati</taxon>
        <taxon>Bacteroidota</taxon>
        <taxon>Sphingobacteriia</taxon>
        <taxon>Sphingobacteriales</taxon>
        <taxon>Sphingobacteriaceae</taxon>
        <taxon>Olivibacter</taxon>
    </lineage>
</organism>
<evidence type="ECO:0000313" key="2">
    <source>
        <dbReference type="Proteomes" id="UP000199421"/>
    </source>
</evidence>
<dbReference type="Gene3D" id="1.10.1740.10">
    <property type="match status" value="1"/>
</dbReference>
<reference evidence="2" key="1">
    <citation type="submission" date="2016-10" db="EMBL/GenBank/DDBJ databases">
        <authorList>
            <person name="Varghese N."/>
            <person name="Submissions S."/>
        </authorList>
    </citation>
    <scope>NUCLEOTIDE SEQUENCE [LARGE SCALE GENOMIC DNA]</scope>
    <source>
        <strain evidence="2">DSM 18733</strain>
    </source>
</reference>
<dbReference type="GO" id="GO:0003700">
    <property type="term" value="F:DNA-binding transcription factor activity"/>
    <property type="evidence" value="ECO:0007669"/>
    <property type="project" value="InterPro"/>
</dbReference>
<dbReference type="SUPFAM" id="SSF88659">
    <property type="entry name" value="Sigma3 and sigma4 domains of RNA polymerase sigma factors"/>
    <property type="match status" value="1"/>
</dbReference>
<protein>
    <submittedName>
        <fullName evidence="1">RNA polymerase sigma-70 factor, ECF subfamily</fullName>
    </submittedName>
</protein>
<dbReference type="RefSeq" id="WP_093317444.1">
    <property type="nucleotide sequence ID" value="NZ_FOAF01000001.1"/>
</dbReference>
<proteinExistence type="predicted"/>
<dbReference type="EMBL" id="FOAF01000001">
    <property type="protein sequence ID" value="SEK48406.1"/>
    <property type="molecule type" value="Genomic_DNA"/>
</dbReference>